<organism evidence="9 10">
    <name type="scientific">SAR92 bacterium BACL26 MAG-121220-bin70</name>
    <dbReference type="NCBI Taxonomy" id="1655626"/>
    <lineage>
        <taxon>Bacteria</taxon>
        <taxon>Pseudomonadati</taxon>
        <taxon>Pseudomonadota</taxon>
        <taxon>Gammaproteobacteria</taxon>
        <taxon>Cellvibrionales</taxon>
        <taxon>Porticoccaceae</taxon>
        <taxon>SAR92 clade</taxon>
    </lineage>
</organism>
<keyword evidence="3 7" id="KW-1133">Transmembrane helix</keyword>
<evidence type="ECO:0000256" key="3">
    <source>
        <dbReference type="ARBA" id="ARBA00022989"/>
    </source>
</evidence>
<feature type="transmembrane region" description="Helical" evidence="7">
    <location>
        <begin position="382"/>
        <end position="401"/>
    </location>
</feature>
<keyword evidence="2 7" id="KW-0812">Transmembrane</keyword>
<evidence type="ECO:0000256" key="2">
    <source>
        <dbReference type="ARBA" id="ARBA00022692"/>
    </source>
</evidence>
<evidence type="ECO:0000256" key="5">
    <source>
        <dbReference type="ARBA" id="ARBA00023098"/>
    </source>
</evidence>
<dbReference type="Proteomes" id="UP000051213">
    <property type="component" value="Unassembled WGS sequence"/>
</dbReference>
<keyword evidence="5" id="KW-0443">Lipid metabolism</keyword>
<feature type="transmembrane region" description="Helical" evidence="7">
    <location>
        <begin position="131"/>
        <end position="151"/>
    </location>
</feature>
<evidence type="ECO:0000256" key="4">
    <source>
        <dbReference type="ARBA" id="ARBA00023002"/>
    </source>
</evidence>
<dbReference type="InterPro" id="IPR006694">
    <property type="entry name" value="Fatty_acid_hydroxylase"/>
</dbReference>
<dbReference type="GO" id="GO:0008610">
    <property type="term" value="P:lipid biosynthetic process"/>
    <property type="evidence" value="ECO:0007669"/>
    <property type="project" value="InterPro"/>
</dbReference>
<comment type="caution">
    <text evidence="9">The sequence shown here is derived from an EMBL/GenBank/DDBJ whole genome shotgun (WGS) entry which is preliminary data.</text>
</comment>
<dbReference type="AlphaFoldDB" id="A0A0R2U9D1"/>
<feature type="transmembrane region" description="Helical" evidence="7">
    <location>
        <begin position="38"/>
        <end position="60"/>
    </location>
</feature>
<evidence type="ECO:0000256" key="7">
    <source>
        <dbReference type="SAM" id="Phobius"/>
    </source>
</evidence>
<sequence>MNFVPYAVPFFLLLILVELAWGWLKGNNTYRINDSLNSLSLGLLSTVTKFVFLNIGLLVFSNIGQNHATWSFNIMSTSHWLLGIFLYDFLYYWYHRISHERQLFWGSHVVHHQSEDYNLSTALRQTSTSFLTTWVFFIPLFFLGMPIYMYVSIATAHLVYQFWVHTQHIGKLGFLEWFIVSPSNHRVHHAQNPDYIDKNYGGLLILWDRLFGTFQEEDERQKPIYGIRTPLRSWNPLWANLHIFVNMARDTWRTNAWNDKFRVLWSKTGWRPTDVARRYPANKSDLNHFTKYDPKLSTGAKYAMVGQYLLLTFFHLWSAGQVTKLPYELLWAVVIAQLLTVMVIGAVLDGKPFVRGLELSRLVVMTGILYSTFTANLISIDWLYYAIVYLVVSASLMWVCIKNESSSEAAASSDPA</sequence>
<keyword evidence="4" id="KW-0560">Oxidoreductase</keyword>
<dbReference type="PANTHER" id="PTHR21624:SF1">
    <property type="entry name" value="ALKYLGLYCEROL MONOOXYGENASE"/>
    <property type="match status" value="1"/>
</dbReference>
<feature type="transmembrane region" description="Helical" evidence="7">
    <location>
        <begin position="72"/>
        <end position="94"/>
    </location>
</feature>
<evidence type="ECO:0000256" key="1">
    <source>
        <dbReference type="ARBA" id="ARBA00004127"/>
    </source>
</evidence>
<dbReference type="Pfam" id="PF04116">
    <property type="entry name" value="FA_hydroxylase"/>
    <property type="match status" value="1"/>
</dbReference>
<proteinExistence type="predicted"/>
<dbReference type="InterPro" id="IPR051689">
    <property type="entry name" value="Sterol_desaturase/TMEM195"/>
</dbReference>
<feature type="transmembrane region" description="Helical" evidence="7">
    <location>
        <begin position="359"/>
        <end position="376"/>
    </location>
</feature>
<comment type="subcellular location">
    <subcellularLocation>
        <location evidence="1">Endomembrane system</location>
        <topology evidence="1">Multi-pass membrane protein</topology>
    </subcellularLocation>
</comment>
<name>A0A0R2U9D1_9GAMM</name>
<gene>
    <name evidence="9" type="ORF">ABS24_07595</name>
</gene>
<dbReference type="GO" id="GO:0012505">
    <property type="term" value="C:endomembrane system"/>
    <property type="evidence" value="ECO:0007669"/>
    <property type="project" value="UniProtKB-SubCell"/>
</dbReference>
<keyword evidence="6 7" id="KW-0472">Membrane</keyword>
<dbReference type="GO" id="GO:0016020">
    <property type="term" value="C:membrane"/>
    <property type="evidence" value="ECO:0007669"/>
    <property type="project" value="GOC"/>
</dbReference>
<dbReference type="GO" id="GO:0006643">
    <property type="term" value="P:membrane lipid metabolic process"/>
    <property type="evidence" value="ECO:0007669"/>
    <property type="project" value="TreeGrafter"/>
</dbReference>
<reference evidence="9 10" key="1">
    <citation type="submission" date="2015-10" db="EMBL/GenBank/DDBJ databases">
        <title>Metagenome-Assembled Genomes uncover a global brackish microbiome.</title>
        <authorList>
            <person name="Hugerth L.W."/>
            <person name="Larsson J."/>
            <person name="Alneberg J."/>
            <person name="Lindh M.V."/>
            <person name="Legrand C."/>
            <person name="Pinhassi J."/>
            <person name="Andersson A.F."/>
        </authorList>
    </citation>
    <scope>NUCLEOTIDE SEQUENCE [LARGE SCALE GENOMIC DNA]</scope>
    <source>
        <strain evidence="9">BACL26 MAG-121220-bin70</strain>
    </source>
</reference>
<dbReference type="GO" id="GO:0050479">
    <property type="term" value="F:glyceryl-ether monooxygenase activity"/>
    <property type="evidence" value="ECO:0007669"/>
    <property type="project" value="TreeGrafter"/>
</dbReference>
<feature type="transmembrane region" description="Helical" evidence="7">
    <location>
        <begin position="329"/>
        <end position="347"/>
    </location>
</feature>
<dbReference type="GO" id="GO:0005506">
    <property type="term" value="F:iron ion binding"/>
    <property type="evidence" value="ECO:0007669"/>
    <property type="project" value="InterPro"/>
</dbReference>
<dbReference type="EMBL" id="LICA01000192">
    <property type="protein sequence ID" value="KRO93962.1"/>
    <property type="molecule type" value="Genomic_DNA"/>
</dbReference>
<evidence type="ECO:0000259" key="8">
    <source>
        <dbReference type="Pfam" id="PF04116"/>
    </source>
</evidence>
<protein>
    <recommendedName>
        <fullName evidence="8">Fatty acid hydroxylase domain-containing protein</fullName>
    </recommendedName>
</protein>
<evidence type="ECO:0000313" key="9">
    <source>
        <dbReference type="EMBL" id="KRO93962.1"/>
    </source>
</evidence>
<dbReference type="PANTHER" id="PTHR21624">
    <property type="entry name" value="STEROL DESATURASE-RELATED PROTEIN"/>
    <property type="match status" value="1"/>
</dbReference>
<accession>A0A0R2U9D1</accession>
<evidence type="ECO:0000256" key="6">
    <source>
        <dbReference type="ARBA" id="ARBA00023136"/>
    </source>
</evidence>
<evidence type="ECO:0000313" key="10">
    <source>
        <dbReference type="Proteomes" id="UP000051213"/>
    </source>
</evidence>
<feature type="domain" description="Fatty acid hydroxylase" evidence="8">
    <location>
        <begin position="80"/>
        <end position="213"/>
    </location>
</feature>